<dbReference type="AlphaFoldDB" id="A0A8S2XYE7"/>
<dbReference type="Proteomes" id="UP000681720">
    <property type="component" value="Unassembled WGS sequence"/>
</dbReference>
<organism evidence="2 3">
    <name type="scientific">Rotaria magnacalcarata</name>
    <dbReference type="NCBI Taxonomy" id="392030"/>
    <lineage>
        <taxon>Eukaryota</taxon>
        <taxon>Metazoa</taxon>
        <taxon>Spiralia</taxon>
        <taxon>Gnathifera</taxon>
        <taxon>Rotifera</taxon>
        <taxon>Eurotatoria</taxon>
        <taxon>Bdelloidea</taxon>
        <taxon>Philodinida</taxon>
        <taxon>Philodinidae</taxon>
        <taxon>Rotaria</taxon>
    </lineage>
</organism>
<evidence type="ECO:0000313" key="2">
    <source>
        <dbReference type="EMBL" id="CAF4518724.1"/>
    </source>
</evidence>
<feature type="non-terminal residue" evidence="2">
    <location>
        <position position="1"/>
    </location>
</feature>
<feature type="region of interest" description="Disordered" evidence="1">
    <location>
        <begin position="48"/>
        <end position="73"/>
    </location>
</feature>
<evidence type="ECO:0000313" key="3">
    <source>
        <dbReference type="Proteomes" id="UP000681720"/>
    </source>
</evidence>
<dbReference type="Gene3D" id="3.20.20.80">
    <property type="entry name" value="Glycosidases"/>
    <property type="match status" value="1"/>
</dbReference>
<evidence type="ECO:0000256" key="1">
    <source>
        <dbReference type="SAM" id="MobiDB-lite"/>
    </source>
</evidence>
<gene>
    <name evidence="2" type="ORF">GIL414_LOCUS35516</name>
</gene>
<reference evidence="2" key="1">
    <citation type="submission" date="2021-02" db="EMBL/GenBank/DDBJ databases">
        <authorList>
            <person name="Nowell W R."/>
        </authorList>
    </citation>
    <scope>NUCLEOTIDE SEQUENCE</scope>
</reference>
<name>A0A8S2XYE7_9BILA</name>
<proteinExistence type="predicted"/>
<comment type="caution">
    <text evidence="2">The sequence shown here is derived from an EMBL/GenBank/DDBJ whole genome shotgun (WGS) entry which is preliminary data.</text>
</comment>
<dbReference type="SUPFAM" id="SSF51445">
    <property type="entry name" value="(Trans)glycosidases"/>
    <property type="match status" value="1"/>
</dbReference>
<dbReference type="InterPro" id="IPR017853">
    <property type="entry name" value="GH"/>
</dbReference>
<dbReference type="EMBL" id="CAJOBJ010085457">
    <property type="protein sequence ID" value="CAF4518724.1"/>
    <property type="molecule type" value="Genomic_DNA"/>
</dbReference>
<sequence>NFDNQSGGDPEGWKVYAPGTINYIDRAIREWAHKYNLLVLASFHAAKGSQNGKDHSSSADPGNSHLVRISREC</sequence>
<protein>
    <submittedName>
        <fullName evidence="2">Uncharacterized protein</fullName>
    </submittedName>
</protein>
<accession>A0A8S2XYE7</accession>